<dbReference type="AlphaFoldDB" id="A0A811UCY3"/>
<proteinExistence type="predicted"/>
<evidence type="ECO:0000313" key="1">
    <source>
        <dbReference type="EMBL" id="CAD6996450.1"/>
    </source>
</evidence>
<comment type="caution">
    <text evidence="1">The sequence shown here is derived from an EMBL/GenBank/DDBJ whole genome shotgun (WGS) entry which is preliminary data.</text>
</comment>
<dbReference type="OrthoDB" id="7740281at2759"/>
<organism evidence="1 2">
    <name type="scientific">Ceratitis capitata</name>
    <name type="common">Mediterranean fruit fly</name>
    <name type="synonym">Tephritis capitata</name>
    <dbReference type="NCBI Taxonomy" id="7213"/>
    <lineage>
        <taxon>Eukaryota</taxon>
        <taxon>Metazoa</taxon>
        <taxon>Ecdysozoa</taxon>
        <taxon>Arthropoda</taxon>
        <taxon>Hexapoda</taxon>
        <taxon>Insecta</taxon>
        <taxon>Pterygota</taxon>
        <taxon>Neoptera</taxon>
        <taxon>Endopterygota</taxon>
        <taxon>Diptera</taxon>
        <taxon>Brachycera</taxon>
        <taxon>Muscomorpha</taxon>
        <taxon>Tephritoidea</taxon>
        <taxon>Tephritidae</taxon>
        <taxon>Ceratitis</taxon>
        <taxon>Ceratitis</taxon>
    </lineage>
</organism>
<name>A0A811UCY3_CERCA</name>
<accession>A0A811UCY3</accession>
<gene>
    <name evidence="1" type="ORF">CCAP1982_LOCUS5122</name>
</gene>
<dbReference type="Proteomes" id="UP000606786">
    <property type="component" value="Unassembled WGS sequence"/>
</dbReference>
<sequence>MDTSEVRCNDLLTNMQSQCKQPFDTNNQLDMGMLSELLARVYNVSAELQKQQQQQQQQQAAQLAIQNFQSNNQQHIIPTMTVTPTTNSGLTSESATLQQQLDWAKACNTMLTPTTMYPLHQTSATSTTEIAPSRCESERTSKRGQCCSRGCNTIVLDTSLQSPQRSSSRSATCLCARQQAKQRKMAQFMN</sequence>
<evidence type="ECO:0000313" key="2">
    <source>
        <dbReference type="Proteomes" id="UP000606786"/>
    </source>
</evidence>
<dbReference type="EMBL" id="CAJHJT010000001">
    <property type="protein sequence ID" value="CAD6996450.1"/>
    <property type="molecule type" value="Genomic_DNA"/>
</dbReference>
<reference evidence="1" key="1">
    <citation type="submission" date="2020-11" db="EMBL/GenBank/DDBJ databases">
        <authorList>
            <person name="Whitehead M."/>
        </authorList>
    </citation>
    <scope>NUCLEOTIDE SEQUENCE</scope>
    <source>
        <strain evidence="1">EGII</strain>
    </source>
</reference>
<protein>
    <submittedName>
        <fullName evidence="1">(Mediterranean fruit fly) hypothetical protein</fullName>
    </submittedName>
</protein>
<keyword evidence="2" id="KW-1185">Reference proteome</keyword>